<sequence>MHDTPADPHRIAMDIRDEAFAALSVTRDNQVEITSVRQLRVLEDAARRILAMHLDDETVNDLARSMLDRVAAARRWTWVNVPAATMVTVAALAIACGASVLGGIGDNIVLAVAGGIAGSVLLGIVVLRYRRENWRIRAERIAPMIWHHGV</sequence>
<dbReference type="RefSeq" id="WP_378059685.1">
    <property type="nucleotide sequence ID" value="NZ_JBHSIS010000020.1"/>
</dbReference>
<accession>A0ABV9S928</accession>
<name>A0ABV9S928_9PSEU</name>
<keyword evidence="1" id="KW-0472">Membrane</keyword>
<protein>
    <submittedName>
        <fullName evidence="2">Uncharacterized protein</fullName>
    </submittedName>
</protein>
<evidence type="ECO:0000256" key="1">
    <source>
        <dbReference type="SAM" id="Phobius"/>
    </source>
</evidence>
<keyword evidence="3" id="KW-1185">Reference proteome</keyword>
<organism evidence="2 3">
    <name type="scientific">Actinophytocola glycyrrhizae</name>
    <dbReference type="NCBI Taxonomy" id="2044873"/>
    <lineage>
        <taxon>Bacteria</taxon>
        <taxon>Bacillati</taxon>
        <taxon>Actinomycetota</taxon>
        <taxon>Actinomycetes</taxon>
        <taxon>Pseudonocardiales</taxon>
        <taxon>Pseudonocardiaceae</taxon>
    </lineage>
</organism>
<gene>
    <name evidence="2" type="ORF">ACFPCV_29720</name>
</gene>
<dbReference type="Proteomes" id="UP001595859">
    <property type="component" value="Unassembled WGS sequence"/>
</dbReference>
<feature type="transmembrane region" description="Helical" evidence="1">
    <location>
        <begin position="108"/>
        <end position="127"/>
    </location>
</feature>
<evidence type="ECO:0000313" key="3">
    <source>
        <dbReference type="Proteomes" id="UP001595859"/>
    </source>
</evidence>
<proteinExistence type="predicted"/>
<feature type="transmembrane region" description="Helical" evidence="1">
    <location>
        <begin position="76"/>
        <end position="102"/>
    </location>
</feature>
<evidence type="ECO:0000313" key="2">
    <source>
        <dbReference type="EMBL" id="MFC4857697.1"/>
    </source>
</evidence>
<keyword evidence="1" id="KW-0812">Transmembrane</keyword>
<reference evidence="3" key="1">
    <citation type="journal article" date="2019" name="Int. J. Syst. Evol. Microbiol.">
        <title>The Global Catalogue of Microorganisms (GCM) 10K type strain sequencing project: providing services to taxonomists for standard genome sequencing and annotation.</title>
        <authorList>
            <consortium name="The Broad Institute Genomics Platform"/>
            <consortium name="The Broad Institute Genome Sequencing Center for Infectious Disease"/>
            <person name="Wu L."/>
            <person name="Ma J."/>
        </authorList>
    </citation>
    <scope>NUCLEOTIDE SEQUENCE [LARGE SCALE GENOMIC DNA]</scope>
    <source>
        <strain evidence="3">ZS-22-S1</strain>
    </source>
</reference>
<keyword evidence="1" id="KW-1133">Transmembrane helix</keyword>
<comment type="caution">
    <text evidence="2">The sequence shown here is derived from an EMBL/GenBank/DDBJ whole genome shotgun (WGS) entry which is preliminary data.</text>
</comment>
<dbReference type="EMBL" id="JBHSIS010000020">
    <property type="protein sequence ID" value="MFC4857697.1"/>
    <property type="molecule type" value="Genomic_DNA"/>
</dbReference>